<protein>
    <submittedName>
        <fullName evidence="3">Tripartite tricarboxylate transporter substrate binding protein</fullName>
    </submittedName>
</protein>
<evidence type="ECO:0000313" key="4">
    <source>
        <dbReference type="Proteomes" id="UP000464787"/>
    </source>
</evidence>
<dbReference type="PANTHER" id="PTHR42928">
    <property type="entry name" value="TRICARBOXYLATE-BINDING PROTEIN"/>
    <property type="match status" value="1"/>
</dbReference>
<dbReference type="Gene3D" id="3.40.190.150">
    <property type="entry name" value="Bordetella uptake gene, domain 1"/>
    <property type="match status" value="1"/>
</dbReference>
<dbReference type="EMBL" id="CP047650">
    <property type="protein sequence ID" value="QHJ01274.1"/>
    <property type="molecule type" value="Genomic_DNA"/>
</dbReference>
<name>A0A857JDI7_9BURK</name>
<dbReference type="Gene3D" id="3.40.190.10">
    <property type="entry name" value="Periplasmic binding protein-like II"/>
    <property type="match status" value="1"/>
</dbReference>
<keyword evidence="4" id="KW-1185">Reference proteome</keyword>
<dbReference type="PROSITE" id="PS51318">
    <property type="entry name" value="TAT"/>
    <property type="match status" value="1"/>
</dbReference>
<feature type="signal peptide" evidence="2">
    <location>
        <begin position="1"/>
        <end position="24"/>
    </location>
</feature>
<dbReference type="InterPro" id="IPR042100">
    <property type="entry name" value="Bug_dom1"/>
</dbReference>
<dbReference type="InterPro" id="IPR005064">
    <property type="entry name" value="BUG"/>
</dbReference>
<dbReference type="KEGG" id="xyk:GT347_26760"/>
<comment type="similarity">
    <text evidence="1">Belongs to the UPF0065 (bug) family.</text>
</comment>
<dbReference type="AlphaFoldDB" id="A0A857JDI7"/>
<dbReference type="Proteomes" id="UP000464787">
    <property type="component" value="Chromosome"/>
</dbReference>
<dbReference type="CDD" id="cd13578">
    <property type="entry name" value="PBP2_Bug27"/>
    <property type="match status" value="1"/>
</dbReference>
<organism evidence="3 4">
    <name type="scientific">Xylophilus rhododendri</name>
    <dbReference type="NCBI Taxonomy" id="2697032"/>
    <lineage>
        <taxon>Bacteria</taxon>
        <taxon>Pseudomonadati</taxon>
        <taxon>Pseudomonadota</taxon>
        <taxon>Betaproteobacteria</taxon>
        <taxon>Burkholderiales</taxon>
        <taxon>Xylophilus</taxon>
    </lineage>
</organism>
<evidence type="ECO:0000256" key="1">
    <source>
        <dbReference type="ARBA" id="ARBA00006987"/>
    </source>
</evidence>
<gene>
    <name evidence="3" type="ORF">GT347_26760</name>
</gene>
<dbReference type="SUPFAM" id="SSF53850">
    <property type="entry name" value="Periplasmic binding protein-like II"/>
    <property type="match status" value="1"/>
</dbReference>
<feature type="chain" id="PRO_5032510673" evidence="2">
    <location>
        <begin position="25"/>
        <end position="325"/>
    </location>
</feature>
<dbReference type="PIRSF" id="PIRSF017082">
    <property type="entry name" value="YflP"/>
    <property type="match status" value="1"/>
</dbReference>
<evidence type="ECO:0000313" key="3">
    <source>
        <dbReference type="EMBL" id="QHJ01274.1"/>
    </source>
</evidence>
<proteinExistence type="inferred from homology"/>
<reference evidence="3 4" key="1">
    <citation type="submission" date="2020-01" db="EMBL/GenBank/DDBJ databases">
        <title>Genome sequencing of strain KACC 21265.</title>
        <authorList>
            <person name="Heo J."/>
            <person name="Kim S.-J."/>
            <person name="Kim J.-S."/>
            <person name="Hong S.-B."/>
            <person name="Kwon S.-W."/>
        </authorList>
    </citation>
    <scope>NUCLEOTIDE SEQUENCE [LARGE SCALE GENOMIC DNA]</scope>
    <source>
        <strain evidence="3 4">KACC 21265</strain>
    </source>
</reference>
<sequence length="325" mass="33198">MIKRRNFHSLLAAAALAAAGLAQAQAPYPDHAIKLIVPFPPGGNIDATARIVANGLSEKLGQTVIVDNRPGAAGLLGSEVAARSPADGYTLLLASTGVLAPAKALTPDMKLDPARDFVAVSPIAQAPLLLIVNPSLPVNSVAEFIAYAKAHPGKVSIASPGTGTAAHLTAELFQKASGTQLLHVPYKGSSQAVADLLGGQVNATFDQLASTLAQIKAGKLKALGITTAQRSAIVPQIPTLAESGLPGFESSTTTGLVVPAGTPPAVVAKLSAAMQEVLKSPEARQKFEVLGSDVVAGPGSEYDGILKSEVRKWTQVVKDAGIKLP</sequence>
<accession>A0A857JDI7</accession>
<dbReference type="RefSeq" id="WP_160555082.1">
    <property type="nucleotide sequence ID" value="NZ_CP047650.1"/>
</dbReference>
<keyword evidence="2" id="KW-0732">Signal</keyword>
<dbReference type="InterPro" id="IPR006311">
    <property type="entry name" value="TAT_signal"/>
</dbReference>
<dbReference type="PANTHER" id="PTHR42928:SF5">
    <property type="entry name" value="BLR1237 PROTEIN"/>
    <property type="match status" value="1"/>
</dbReference>
<dbReference type="Pfam" id="PF03401">
    <property type="entry name" value="TctC"/>
    <property type="match status" value="1"/>
</dbReference>
<evidence type="ECO:0000256" key="2">
    <source>
        <dbReference type="SAM" id="SignalP"/>
    </source>
</evidence>